<proteinExistence type="predicted"/>
<sequence>MLNFDPRVVKRSWASRRRLFVVLGVAALILVPTVGSTLAGSISINSDNTVEFGQGTVMTTGCDNSITITPTSTYDTNTSAFVLSDITVSGVNDTTCAGVFLMIKMYDSGGAVVPLCDSDDGLFVLLDTTFATDVSSSCAALASADSTGFVYTLDQLVAAESVNSLSIESSGTSTNATTSTTIEPLSCVGTDTSTSGLDTILTFVSLASCDWIVPNGVTSVRYLVVGGGGAGDQGICNLVNPRAGGGGEVLTGTTSVTGGSTVNITVGAGGTVGSKHMTYCDNSDPPLAISTSGSPSNFDSISADGGGTPDTTYTLSDLLLNKGGDSGNGHSGGNNSYNSCNNSPGSGGGAGGPGGNDCPNEYGTAGGIGVQSNITGATLGYGGGGGVEGWSQANGTVFPISVDGGSNGQSAARPHSGGGGVVAFPGGSGVVIVRFLTP</sequence>
<dbReference type="Pfam" id="PF21722">
    <property type="entry name" value="Gly_rich_2"/>
    <property type="match status" value="1"/>
</dbReference>
<evidence type="ECO:0000259" key="2">
    <source>
        <dbReference type="Pfam" id="PF21722"/>
    </source>
</evidence>
<evidence type="ECO:0000313" key="3">
    <source>
        <dbReference type="EMBL" id="CAB4731116.1"/>
    </source>
</evidence>
<feature type="domain" description="Glycine-rich" evidence="2">
    <location>
        <begin position="209"/>
        <end position="435"/>
    </location>
</feature>
<protein>
    <submittedName>
        <fullName evidence="3">Unannotated protein</fullName>
    </submittedName>
</protein>
<accession>A0A6J6S8E5</accession>
<dbReference type="EMBL" id="CAEZYH010000109">
    <property type="protein sequence ID" value="CAB4731116.1"/>
    <property type="molecule type" value="Genomic_DNA"/>
</dbReference>
<dbReference type="AlphaFoldDB" id="A0A6J6S8E5"/>
<dbReference type="InterPro" id="IPR049304">
    <property type="entry name" value="Gly_rich_dom"/>
</dbReference>
<evidence type="ECO:0000256" key="1">
    <source>
        <dbReference type="SAM" id="MobiDB-lite"/>
    </source>
</evidence>
<feature type="compositionally biased region" description="Polar residues" evidence="1">
    <location>
        <begin position="289"/>
        <end position="300"/>
    </location>
</feature>
<organism evidence="3">
    <name type="scientific">freshwater metagenome</name>
    <dbReference type="NCBI Taxonomy" id="449393"/>
    <lineage>
        <taxon>unclassified sequences</taxon>
        <taxon>metagenomes</taxon>
        <taxon>ecological metagenomes</taxon>
    </lineage>
</organism>
<feature type="region of interest" description="Disordered" evidence="1">
    <location>
        <begin position="286"/>
        <end position="319"/>
    </location>
</feature>
<gene>
    <name evidence="3" type="ORF">UFOPK2658_01692</name>
</gene>
<name>A0A6J6S8E5_9ZZZZ</name>
<reference evidence="3" key="1">
    <citation type="submission" date="2020-05" db="EMBL/GenBank/DDBJ databases">
        <authorList>
            <person name="Chiriac C."/>
            <person name="Salcher M."/>
            <person name="Ghai R."/>
            <person name="Kavagutti S V."/>
        </authorList>
    </citation>
    <scope>NUCLEOTIDE SEQUENCE</scope>
</reference>